<dbReference type="PANTHER" id="PTHR43790:SF3">
    <property type="entry name" value="D-ALLOSE IMPORT ATP-BINDING PROTEIN ALSA-RELATED"/>
    <property type="match status" value="1"/>
</dbReference>
<dbReference type="Proteomes" id="UP000721844">
    <property type="component" value="Unassembled WGS sequence"/>
</dbReference>
<keyword evidence="6" id="KW-0547">Nucleotide-binding</keyword>
<keyword evidence="4" id="KW-0762">Sugar transport</keyword>
<dbReference type="GO" id="GO:0005886">
    <property type="term" value="C:plasma membrane"/>
    <property type="evidence" value="ECO:0007669"/>
    <property type="project" value="UniProtKB-SubCell"/>
</dbReference>
<dbReference type="InterPro" id="IPR003593">
    <property type="entry name" value="AAA+_ATPase"/>
</dbReference>
<dbReference type="InterPro" id="IPR017871">
    <property type="entry name" value="ABC_transporter-like_CS"/>
</dbReference>
<evidence type="ECO:0000256" key="5">
    <source>
        <dbReference type="ARBA" id="ARBA00022737"/>
    </source>
</evidence>
<dbReference type="InterPro" id="IPR003439">
    <property type="entry name" value="ABC_transporter-like_ATP-bd"/>
</dbReference>
<dbReference type="FunFam" id="3.40.50.300:FF:000127">
    <property type="entry name" value="Ribose import ATP-binding protein RbsA"/>
    <property type="match status" value="1"/>
</dbReference>
<comment type="subcellular location">
    <subcellularLocation>
        <location evidence="1">Cell membrane</location>
        <topology evidence="1">Peripheral membrane protein</topology>
    </subcellularLocation>
</comment>
<dbReference type="RefSeq" id="WP_227308593.1">
    <property type="nucleotide sequence ID" value="NZ_JAESVA010000005.1"/>
</dbReference>
<organism evidence="11 12">
    <name type="scientific">Acidisoma cellulosilyticum</name>
    <dbReference type="NCBI Taxonomy" id="2802395"/>
    <lineage>
        <taxon>Bacteria</taxon>
        <taxon>Pseudomonadati</taxon>
        <taxon>Pseudomonadota</taxon>
        <taxon>Alphaproteobacteria</taxon>
        <taxon>Acetobacterales</taxon>
        <taxon>Acidocellaceae</taxon>
        <taxon>Acidisoma</taxon>
    </lineage>
</organism>
<feature type="domain" description="ABC transporter" evidence="10">
    <location>
        <begin position="249"/>
        <end position="493"/>
    </location>
</feature>
<evidence type="ECO:0000256" key="6">
    <source>
        <dbReference type="ARBA" id="ARBA00022741"/>
    </source>
</evidence>
<dbReference type="InterPro" id="IPR027417">
    <property type="entry name" value="P-loop_NTPase"/>
</dbReference>
<keyword evidence="12" id="KW-1185">Reference proteome</keyword>
<keyword evidence="5" id="KW-0677">Repeat</keyword>
<dbReference type="AlphaFoldDB" id="A0A964E4X4"/>
<dbReference type="SMART" id="SM00382">
    <property type="entry name" value="AAA"/>
    <property type="match status" value="2"/>
</dbReference>
<gene>
    <name evidence="11" type="ORF">ACELLULO517_16980</name>
</gene>
<dbReference type="CDD" id="cd03216">
    <property type="entry name" value="ABC_Carb_Monos_I"/>
    <property type="match status" value="1"/>
</dbReference>
<evidence type="ECO:0000256" key="4">
    <source>
        <dbReference type="ARBA" id="ARBA00022597"/>
    </source>
</evidence>
<evidence type="ECO:0000256" key="1">
    <source>
        <dbReference type="ARBA" id="ARBA00004202"/>
    </source>
</evidence>
<evidence type="ECO:0000313" key="11">
    <source>
        <dbReference type="EMBL" id="MCB8881941.1"/>
    </source>
</evidence>
<evidence type="ECO:0000256" key="9">
    <source>
        <dbReference type="ARBA" id="ARBA00023136"/>
    </source>
</evidence>
<protein>
    <submittedName>
        <fullName evidence="11">Sugar ABC transporter ATP-binding protein</fullName>
    </submittedName>
</protein>
<dbReference type="SUPFAM" id="SSF52540">
    <property type="entry name" value="P-loop containing nucleoside triphosphate hydrolases"/>
    <property type="match status" value="2"/>
</dbReference>
<dbReference type="Gene3D" id="3.40.50.300">
    <property type="entry name" value="P-loop containing nucleotide triphosphate hydrolases"/>
    <property type="match status" value="2"/>
</dbReference>
<dbReference type="GO" id="GO:0005524">
    <property type="term" value="F:ATP binding"/>
    <property type="evidence" value="ECO:0007669"/>
    <property type="project" value="UniProtKB-KW"/>
</dbReference>
<evidence type="ECO:0000256" key="3">
    <source>
        <dbReference type="ARBA" id="ARBA00022475"/>
    </source>
</evidence>
<keyword evidence="7 11" id="KW-0067">ATP-binding</keyword>
<name>A0A964E4X4_9PROT</name>
<accession>A0A964E4X4</accession>
<evidence type="ECO:0000256" key="7">
    <source>
        <dbReference type="ARBA" id="ARBA00022840"/>
    </source>
</evidence>
<feature type="domain" description="ABC transporter" evidence="10">
    <location>
        <begin position="5"/>
        <end position="237"/>
    </location>
</feature>
<comment type="caution">
    <text evidence="11">The sequence shown here is derived from an EMBL/GenBank/DDBJ whole genome shotgun (WGS) entry which is preliminary data.</text>
</comment>
<evidence type="ECO:0000313" key="12">
    <source>
        <dbReference type="Proteomes" id="UP000721844"/>
    </source>
</evidence>
<dbReference type="PROSITE" id="PS00211">
    <property type="entry name" value="ABC_TRANSPORTER_1"/>
    <property type="match status" value="1"/>
</dbReference>
<dbReference type="CDD" id="cd03215">
    <property type="entry name" value="ABC_Carb_Monos_II"/>
    <property type="match status" value="1"/>
</dbReference>
<dbReference type="GO" id="GO:0016887">
    <property type="term" value="F:ATP hydrolysis activity"/>
    <property type="evidence" value="ECO:0007669"/>
    <property type="project" value="InterPro"/>
</dbReference>
<evidence type="ECO:0000256" key="8">
    <source>
        <dbReference type="ARBA" id="ARBA00022967"/>
    </source>
</evidence>
<dbReference type="EMBL" id="JAESVA010000005">
    <property type="protein sequence ID" value="MCB8881941.1"/>
    <property type="molecule type" value="Genomic_DNA"/>
</dbReference>
<proteinExistence type="predicted"/>
<sequence length="513" mass="55028">MSDLLTLTGITKSFGGVRALKGVDFSLRAGEVHALLGENGAGKSTLMRVVGGELQPEAGSITFEGRSLTLADPKAAADLGIAVIHQELALAPDLSVAENIFMRELPAAISWGKLNRRARDVLARMGFELDVRRRVGDLAVAQQQVVEIAKALSRDVKVIVFDEPTAVLSSRDAQRLHDIIAVLRDSGVGIVYISHRLEEVFKIADRMTIMKDGALVGVTSPQVSTIDDVIRMMVGRSLAALFPKAAHRSIGEEVLKVENLRRGIKVRGVSLSVRAGEIVGLGGLVGSGRTETARLIFGADAKESGEIRVHGKVVKINSPLDAVLAGIGLVPEDRKHHGAILDMSIRINTTMARLKPVVNALGFIRRQRERDTVMKLGQQLRLKSAGPEAPVSSLSGGNQQKVVLAKWFHAGGDVIILDEPTRGVDVGAKTEIYGLIEELAAAGRAILVISSEHQELFGLCDRVLVMAEGELRGMLLPEDYSEEKLLALAMTNSVAADQAAPLDLPAHKHQPVN</sequence>
<evidence type="ECO:0000259" key="10">
    <source>
        <dbReference type="PROSITE" id="PS50893"/>
    </source>
</evidence>
<dbReference type="Pfam" id="PF00005">
    <property type="entry name" value="ABC_tran"/>
    <property type="match status" value="2"/>
</dbReference>
<keyword evidence="8" id="KW-1278">Translocase</keyword>
<dbReference type="PANTHER" id="PTHR43790">
    <property type="entry name" value="CARBOHYDRATE TRANSPORT ATP-BINDING PROTEIN MG119-RELATED"/>
    <property type="match status" value="1"/>
</dbReference>
<dbReference type="InterPro" id="IPR050107">
    <property type="entry name" value="ABC_carbohydrate_import_ATPase"/>
</dbReference>
<dbReference type="PROSITE" id="PS50893">
    <property type="entry name" value="ABC_TRANSPORTER_2"/>
    <property type="match status" value="2"/>
</dbReference>
<evidence type="ECO:0000256" key="2">
    <source>
        <dbReference type="ARBA" id="ARBA00022448"/>
    </source>
</evidence>
<reference evidence="11 12" key="1">
    <citation type="journal article" date="2021" name="Microorganisms">
        <title>Acidisoma silvae sp. nov. and Acidisomacellulosilytica sp. nov., Two Acidophilic Bacteria Isolated from Decaying Wood, Hydrolyzing Cellulose and Producing Poly-3-hydroxybutyrate.</title>
        <authorList>
            <person name="Mieszkin S."/>
            <person name="Pouder E."/>
            <person name="Uroz S."/>
            <person name="Simon-Colin C."/>
            <person name="Alain K."/>
        </authorList>
    </citation>
    <scope>NUCLEOTIDE SEQUENCE [LARGE SCALE GENOMIC DNA]</scope>
    <source>
        <strain evidence="11 12">HW T5.17</strain>
    </source>
</reference>
<keyword evidence="9" id="KW-0472">Membrane</keyword>
<keyword evidence="2" id="KW-0813">Transport</keyword>
<keyword evidence="3" id="KW-1003">Cell membrane</keyword>